<name>D6TDF3_KTERA</name>
<dbReference type="OrthoDB" id="286252at2"/>
<evidence type="ECO:0000313" key="2">
    <source>
        <dbReference type="Proteomes" id="UP000004508"/>
    </source>
</evidence>
<comment type="caution">
    <text evidence="1">The sequence shown here is derived from an EMBL/GenBank/DDBJ whole genome shotgun (WGS) entry which is preliminary data.</text>
</comment>
<keyword evidence="2" id="KW-1185">Reference proteome</keyword>
<reference evidence="1 2" key="1">
    <citation type="journal article" date="2011" name="Stand. Genomic Sci.">
        <title>Non-contiguous finished genome sequence and contextual data of the filamentous soil bacterium Ktedonobacter racemifer type strain (SOSP1-21).</title>
        <authorList>
            <person name="Chang Y.J."/>
            <person name="Land M."/>
            <person name="Hauser L."/>
            <person name="Chertkov O."/>
            <person name="Del Rio T.G."/>
            <person name="Nolan M."/>
            <person name="Copeland A."/>
            <person name="Tice H."/>
            <person name="Cheng J.F."/>
            <person name="Lucas S."/>
            <person name="Han C."/>
            <person name="Goodwin L."/>
            <person name="Pitluck S."/>
            <person name="Ivanova N."/>
            <person name="Ovchinikova G."/>
            <person name="Pati A."/>
            <person name="Chen A."/>
            <person name="Palaniappan K."/>
            <person name="Mavromatis K."/>
            <person name="Liolios K."/>
            <person name="Brettin T."/>
            <person name="Fiebig A."/>
            <person name="Rohde M."/>
            <person name="Abt B."/>
            <person name="Goker M."/>
            <person name="Detter J.C."/>
            <person name="Woyke T."/>
            <person name="Bristow J."/>
            <person name="Eisen J.A."/>
            <person name="Markowitz V."/>
            <person name="Hugenholtz P."/>
            <person name="Kyrpides N.C."/>
            <person name="Klenk H.P."/>
            <person name="Lapidus A."/>
        </authorList>
    </citation>
    <scope>NUCLEOTIDE SEQUENCE [LARGE SCALE GENOMIC DNA]</scope>
    <source>
        <strain evidence="2">DSM 44963</strain>
    </source>
</reference>
<protein>
    <submittedName>
        <fullName evidence="1">Uncharacterized protein</fullName>
    </submittedName>
</protein>
<proteinExistence type="predicted"/>
<dbReference type="Pfam" id="PF12952">
    <property type="entry name" value="DUF3841"/>
    <property type="match status" value="1"/>
</dbReference>
<dbReference type="eggNOG" id="ENOG5032SGW">
    <property type="taxonomic scope" value="Bacteria"/>
</dbReference>
<sequence length="169" mass="19670">MERRIGKRPKPDIYPLWAWSQWRDAIHRKPDLRSFGHLAPGTRGVRLACEIPDEQILLSDFLLWHHALNYGYLSLSQAEEEAFETELALCGLTHMPSGPLSDPVFHQRILDSWQRIFDLEDIGRPDWIGNQTQDEKAIQGTFWQLSLDQVREITVFTSRWSGLGSRKFL</sequence>
<gene>
    <name evidence="1" type="ORF">Krac_9725</name>
</gene>
<dbReference type="AlphaFoldDB" id="D6TDF3"/>
<dbReference type="InterPro" id="IPR024211">
    <property type="entry name" value="DUF3841"/>
</dbReference>
<evidence type="ECO:0000313" key="1">
    <source>
        <dbReference type="EMBL" id="EFH88298.1"/>
    </source>
</evidence>
<dbReference type="InParanoid" id="D6TDF3"/>
<dbReference type="EMBL" id="ADVG01000001">
    <property type="protein sequence ID" value="EFH88298.1"/>
    <property type="molecule type" value="Genomic_DNA"/>
</dbReference>
<dbReference type="Proteomes" id="UP000004508">
    <property type="component" value="Unassembled WGS sequence"/>
</dbReference>
<accession>D6TDF3</accession>
<organism evidence="1 2">
    <name type="scientific">Ktedonobacter racemifer DSM 44963</name>
    <dbReference type="NCBI Taxonomy" id="485913"/>
    <lineage>
        <taxon>Bacteria</taxon>
        <taxon>Bacillati</taxon>
        <taxon>Chloroflexota</taxon>
        <taxon>Ktedonobacteria</taxon>
        <taxon>Ktedonobacterales</taxon>
        <taxon>Ktedonobacteraceae</taxon>
        <taxon>Ktedonobacter</taxon>
    </lineage>
</organism>